<evidence type="ECO:0000256" key="5">
    <source>
        <dbReference type="ARBA" id="ARBA00023002"/>
    </source>
</evidence>
<dbReference type="PROSITE" id="PS51324">
    <property type="entry name" value="ERV_ALR"/>
    <property type="match status" value="1"/>
</dbReference>
<evidence type="ECO:0000256" key="4">
    <source>
        <dbReference type="ARBA" id="ARBA00022827"/>
    </source>
</evidence>
<dbReference type="GO" id="GO:0160203">
    <property type="term" value="P:mitochondrial disulfide relay system"/>
    <property type="evidence" value="ECO:0007669"/>
    <property type="project" value="EnsemblFungi"/>
</dbReference>
<dbReference type="Pfam" id="PF04777">
    <property type="entry name" value="Evr1_Alr"/>
    <property type="match status" value="1"/>
</dbReference>
<dbReference type="EC" id="1.8.3.2" evidence="8"/>
<dbReference type="STRING" id="1344416.A0A139AY49"/>
<dbReference type="SUPFAM" id="SSF69000">
    <property type="entry name" value="FAD-dependent thiol oxidase"/>
    <property type="match status" value="1"/>
</dbReference>
<comment type="cofactor">
    <cofactor evidence="1 8">
        <name>FAD</name>
        <dbReference type="ChEBI" id="CHEBI:57692"/>
    </cofactor>
</comment>
<name>A0A139AY49_GONPJ</name>
<dbReference type="AlphaFoldDB" id="A0A139AY49"/>
<keyword evidence="7" id="KW-1015">Disulfide bond</keyword>
<comment type="subcellular location">
    <subcellularLocation>
        <location evidence="2">Mitochondrion intermembrane space</location>
    </subcellularLocation>
</comment>
<keyword evidence="5 8" id="KW-0560">Oxidoreductase</keyword>
<dbReference type="GO" id="GO:0005758">
    <property type="term" value="C:mitochondrial intermembrane space"/>
    <property type="evidence" value="ECO:0007669"/>
    <property type="project" value="UniProtKB-SubCell"/>
</dbReference>
<feature type="non-terminal residue" evidence="10">
    <location>
        <position position="113"/>
    </location>
</feature>
<keyword evidence="11" id="KW-1185">Reference proteome</keyword>
<keyword evidence="6" id="KW-0496">Mitochondrion</keyword>
<dbReference type="PANTHER" id="PTHR12645:SF0">
    <property type="entry name" value="FAD-LINKED SULFHYDRYL OXIDASE ALR"/>
    <property type="match status" value="1"/>
</dbReference>
<protein>
    <recommendedName>
        <fullName evidence="8">Sulfhydryl oxidase</fullName>
        <ecNumber evidence="8">1.8.3.2</ecNumber>
    </recommendedName>
</protein>
<dbReference type="GO" id="GO:0050660">
    <property type="term" value="F:flavin adenine dinucleotide binding"/>
    <property type="evidence" value="ECO:0007669"/>
    <property type="project" value="TreeGrafter"/>
</dbReference>
<dbReference type="OrthoDB" id="17199at2759"/>
<accession>A0A139AY49</accession>
<dbReference type="OMA" id="TWMCEAH"/>
<evidence type="ECO:0000256" key="1">
    <source>
        <dbReference type="ARBA" id="ARBA00001974"/>
    </source>
</evidence>
<dbReference type="FunFam" id="1.20.120.310:FF:000003">
    <property type="entry name" value="Sulfhydryl oxidase"/>
    <property type="match status" value="1"/>
</dbReference>
<evidence type="ECO:0000313" key="10">
    <source>
        <dbReference type="EMBL" id="KXS21627.1"/>
    </source>
</evidence>
<evidence type="ECO:0000256" key="2">
    <source>
        <dbReference type="ARBA" id="ARBA00004569"/>
    </source>
</evidence>
<dbReference type="Gene3D" id="1.20.120.310">
    <property type="entry name" value="ERV/ALR sulfhydryl oxidase domain"/>
    <property type="match status" value="1"/>
</dbReference>
<dbReference type="Proteomes" id="UP000070544">
    <property type="component" value="Unassembled WGS sequence"/>
</dbReference>
<proteinExistence type="predicted"/>
<evidence type="ECO:0000256" key="7">
    <source>
        <dbReference type="ARBA" id="ARBA00023157"/>
    </source>
</evidence>
<feature type="non-terminal residue" evidence="10">
    <location>
        <position position="1"/>
    </location>
</feature>
<dbReference type="EMBL" id="KQ965732">
    <property type="protein sequence ID" value="KXS21627.1"/>
    <property type="molecule type" value="Genomic_DNA"/>
</dbReference>
<comment type="catalytic activity">
    <reaction evidence="8">
        <text>2 R'C(R)SH + O2 = R'C(R)S-S(R)CR' + H2O2</text>
        <dbReference type="Rhea" id="RHEA:17357"/>
        <dbReference type="ChEBI" id="CHEBI:15379"/>
        <dbReference type="ChEBI" id="CHEBI:16240"/>
        <dbReference type="ChEBI" id="CHEBI:16520"/>
        <dbReference type="ChEBI" id="CHEBI:17412"/>
        <dbReference type="EC" id="1.8.3.2"/>
    </reaction>
</comment>
<evidence type="ECO:0000313" key="11">
    <source>
        <dbReference type="Proteomes" id="UP000070544"/>
    </source>
</evidence>
<dbReference type="PANTHER" id="PTHR12645">
    <property type="entry name" value="ALR/ERV"/>
    <property type="match status" value="1"/>
</dbReference>
<reference evidence="10 11" key="1">
    <citation type="journal article" date="2015" name="Genome Biol. Evol.">
        <title>Phylogenomic analyses indicate that early fungi evolved digesting cell walls of algal ancestors of land plants.</title>
        <authorList>
            <person name="Chang Y."/>
            <person name="Wang S."/>
            <person name="Sekimoto S."/>
            <person name="Aerts A.L."/>
            <person name="Choi C."/>
            <person name="Clum A."/>
            <person name="LaButti K.M."/>
            <person name="Lindquist E.A."/>
            <person name="Yee Ngan C."/>
            <person name="Ohm R.A."/>
            <person name="Salamov A.A."/>
            <person name="Grigoriev I.V."/>
            <person name="Spatafora J.W."/>
            <person name="Berbee M.L."/>
        </authorList>
    </citation>
    <scope>NUCLEOTIDE SEQUENCE [LARGE SCALE GENOMIC DNA]</scope>
    <source>
        <strain evidence="10 11">JEL478</strain>
    </source>
</reference>
<dbReference type="GO" id="GO:0016971">
    <property type="term" value="F:flavin-dependent sulfhydryl oxidase activity"/>
    <property type="evidence" value="ECO:0007669"/>
    <property type="project" value="EnsemblFungi"/>
</dbReference>
<dbReference type="InterPro" id="IPR017905">
    <property type="entry name" value="ERV/ALR_sulphydryl_oxidase"/>
</dbReference>
<dbReference type="GO" id="GO:0034599">
    <property type="term" value="P:cellular response to oxidative stress"/>
    <property type="evidence" value="ECO:0007669"/>
    <property type="project" value="EnsemblFungi"/>
</dbReference>
<sequence length="113" mass="12862">NARCPPDGPELGHASWTFLHSVAAYYPDTPTPDDQASMRSFVRGLGRWYPCGYCAEHVRKVVDKDPPRVESRKDLAKWFCDLHNEVNVRLGKPIFDCAKVDERWRDGPKDGSC</sequence>
<dbReference type="GO" id="GO:0006879">
    <property type="term" value="P:intracellular iron ion homeostasis"/>
    <property type="evidence" value="ECO:0007669"/>
    <property type="project" value="EnsemblFungi"/>
</dbReference>
<evidence type="ECO:0000256" key="3">
    <source>
        <dbReference type="ARBA" id="ARBA00022630"/>
    </source>
</evidence>
<feature type="domain" description="ERV/ALR sulfhydryl oxidase" evidence="9">
    <location>
        <begin position="4"/>
        <end position="104"/>
    </location>
</feature>
<evidence type="ECO:0000256" key="8">
    <source>
        <dbReference type="RuleBase" id="RU371123"/>
    </source>
</evidence>
<evidence type="ECO:0000256" key="6">
    <source>
        <dbReference type="ARBA" id="ARBA00023128"/>
    </source>
</evidence>
<keyword evidence="4 8" id="KW-0274">FAD</keyword>
<evidence type="ECO:0000259" key="9">
    <source>
        <dbReference type="PROSITE" id="PS51324"/>
    </source>
</evidence>
<dbReference type="InterPro" id="IPR039799">
    <property type="entry name" value="ALR/ERV"/>
</dbReference>
<dbReference type="InterPro" id="IPR036774">
    <property type="entry name" value="ERV/ALR_sulphydryl_oxid_sf"/>
</dbReference>
<keyword evidence="3 8" id="KW-0285">Flavoprotein</keyword>
<organism evidence="10 11">
    <name type="scientific">Gonapodya prolifera (strain JEL478)</name>
    <name type="common">Monoblepharis prolifera</name>
    <dbReference type="NCBI Taxonomy" id="1344416"/>
    <lineage>
        <taxon>Eukaryota</taxon>
        <taxon>Fungi</taxon>
        <taxon>Fungi incertae sedis</taxon>
        <taxon>Chytridiomycota</taxon>
        <taxon>Chytridiomycota incertae sedis</taxon>
        <taxon>Monoblepharidomycetes</taxon>
        <taxon>Monoblepharidales</taxon>
        <taxon>Gonapodyaceae</taxon>
        <taxon>Gonapodya</taxon>
    </lineage>
</organism>
<gene>
    <name evidence="10" type="ORF">M427DRAFT_84476</name>
</gene>